<gene>
    <name evidence="12" type="primary">Contig14070.g15005</name>
    <name evidence="12" type="ORF">STYLEM_12670</name>
</gene>
<feature type="compositionally biased region" description="Polar residues" evidence="10">
    <location>
        <begin position="8"/>
        <end position="19"/>
    </location>
</feature>
<evidence type="ECO:0000256" key="8">
    <source>
        <dbReference type="PIRSR" id="PIRSR630616-3"/>
    </source>
</evidence>
<dbReference type="PROSITE" id="PS50011">
    <property type="entry name" value="PROTEIN_KINASE_DOM"/>
    <property type="match status" value="1"/>
</dbReference>
<dbReference type="InterPro" id="IPR030616">
    <property type="entry name" value="Aur-like"/>
</dbReference>
<protein>
    <submittedName>
        <fullName evidence="12">Protein kinase domain containing protein</fullName>
    </submittedName>
</protein>
<feature type="compositionally biased region" description="Polar residues" evidence="10">
    <location>
        <begin position="694"/>
        <end position="713"/>
    </location>
</feature>
<feature type="cross-link" description="Glycyl lysine isopeptide (Lys-Gly) (interchain with G-Cter in SUMO2)" evidence="8">
    <location>
        <position position="223"/>
    </location>
</feature>
<feature type="compositionally biased region" description="Basic and acidic residues" evidence="10">
    <location>
        <begin position="675"/>
        <end position="684"/>
    </location>
</feature>
<dbReference type="InterPro" id="IPR000719">
    <property type="entry name" value="Prot_kinase_dom"/>
</dbReference>
<reference evidence="12 13" key="1">
    <citation type="submission" date="2014-06" db="EMBL/GenBank/DDBJ databases">
        <authorList>
            <person name="Swart Estienne"/>
        </authorList>
    </citation>
    <scope>NUCLEOTIDE SEQUENCE [LARGE SCALE GENOMIC DNA]</scope>
    <source>
        <strain evidence="12 13">130c</strain>
    </source>
</reference>
<feature type="region of interest" description="Disordered" evidence="10">
    <location>
        <begin position="446"/>
        <end position="486"/>
    </location>
</feature>
<organism evidence="12 13">
    <name type="scientific">Stylonychia lemnae</name>
    <name type="common">Ciliate</name>
    <dbReference type="NCBI Taxonomy" id="5949"/>
    <lineage>
        <taxon>Eukaryota</taxon>
        <taxon>Sar</taxon>
        <taxon>Alveolata</taxon>
        <taxon>Ciliophora</taxon>
        <taxon>Intramacronucleata</taxon>
        <taxon>Spirotrichea</taxon>
        <taxon>Stichotrichia</taxon>
        <taxon>Sporadotrichida</taxon>
        <taxon>Oxytrichidae</taxon>
        <taxon>Stylonychinae</taxon>
        <taxon>Stylonychia</taxon>
    </lineage>
</organism>
<feature type="binding site" evidence="7">
    <location>
        <position position="242"/>
    </location>
    <ligand>
        <name>ATP</name>
        <dbReference type="ChEBI" id="CHEBI:30616"/>
    </ligand>
</feature>
<proteinExistence type="predicted"/>
<evidence type="ECO:0000256" key="6">
    <source>
        <dbReference type="PIRSR" id="PIRSR630616-1"/>
    </source>
</evidence>
<dbReference type="PROSITE" id="PS00108">
    <property type="entry name" value="PROTEIN_KINASE_ST"/>
    <property type="match status" value="1"/>
</dbReference>
<dbReference type="PANTHER" id="PTHR24350">
    <property type="entry name" value="SERINE/THREONINE-PROTEIN KINASE IAL-RELATED"/>
    <property type="match status" value="1"/>
</dbReference>
<feature type="compositionally biased region" description="Polar residues" evidence="10">
    <location>
        <begin position="722"/>
        <end position="734"/>
    </location>
</feature>
<keyword evidence="2" id="KW-0808">Transferase</keyword>
<evidence type="ECO:0000256" key="9">
    <source>
        <dbReference type="PROSITE-ProRule" id="PRU10141"/>
    </source>
</evidence>
<feature type="compositionally biased region" description="Basic and acidic residues" evidence="10">
    <location>
        <begin position="512"/>
        <end position="522"/>
    </location>
</feature>
<feature type="region of interest" description="Disordered" evidence="10">
    <location>
        <begin position="746"/>
        <end position="773"/>
    </location>
</feature>
<dbReference type="GO" id="GO:0004674">
    <property type="term" value="F:protein serine/threonine kinase activity"/>
    <property type="evidence" value="ECO:0007669"/>
    <property type="project" value="UniProtKB-KW"/>
</dbReference>
<keyword evidence="5 7" id="KW-0067">ATP-binding</keyword>
<keyword evidence="4 12" id="KW-0418">Kinase</keyword>
<dbReference type="Proteomes" id="UP000039865">
    <property type="component" value="Unassembled WGS sequence"/>
</dbReference>
<feature type="compositionally biased region" description="Polar residues" evidence="10">
    <location>
        <begin position="29"/>
        <end position="45"/>
    </location>
</feature>
<dbReference type="Gene3D" id="1.10.510.10">
    <property type="entry name" value="Transferase(Phosphotransferase) domain 1"/>
    <property type="match status" value="1"/>
</dbReference>
<evidence type="ECO:0000256" key="2">
    <source>
        <dbReference type="ARBA" id="ARBA00022679"/>
    </source>
</evidence>
<dbReference type="InterPro" id="IPR011009">
    <property type="entry name" value="Kinase-like_dom_sf"/>
</dbReference>
<name>A0A078AQV8_STYLE</name>
<evidence type="ECO:0000256" key="10">
    <source>
        <dbReference type="SAM" id="MobiDB-lite"/>
    </source>
</evidence>
<feature type="region of interest" description="Disordered" evidence="10">
    <location>
        <begin position="1"/>
        <end position="52"/>
    </location>
</feature>
<dbReference type="SMART" id="SM00220">
    <property type="entry name" value="S_TKc"/>
    <property type="match status" value="1"/>
</dbReference>
<dbReference type="InterPro" id="IPR008271">
    <property type="entry name" value="Ser/Thr_kinase_AS"/>
</dbReference>
<dbReference type="GO" id="GO:0005524">
    <property type="term" value="F:ATP binding"/>
    <property type="evidence" value="ECO:0007669"/>
    <property type="project" value="UniProtKB-UniRule"/>
</dbReference>
<keyword evidence="1" id="KW-0723">Serine/threonine-protein kinase</keyword>
<accession>A0A078AQV8</accession>
<feature type="domain" description="Protein kinase" evidence="11">
    <location>
        <begin position="98"/>
        <end position="348"/>
    </location>
</feature>
<feature type="compositionally biased region" description="Low complexity" evidence="10">
    <location>
        <begin position="634"/>
        <end position="645"/>
    </location>
</feature>
<dbReference type="EMBL" id="CCKQ01012010">
    <property type="protein sequence ID" value="CDW83622.1"/>
    <property type="molecule type" value="Genomic_DNA"/>
</dbReference>
<feature type="region of interest" description="Disordered" evidence="10">
    <location>
        <begin position="674"/>
        <end position="734"/>
    </location>
</feature>
<evidence type="ECO:0000256" key="7">
    <source>
        <dbReference type="PIRSR" id="PIRSR630616-2"/>
    </source>
</evidence>
<dbReference type="PROSITE" id="PS00107">
    <property type="entry name" value="PROTEIN_KINASE_ATP"/>
    <property type="match status" value="1"/>
</dbReference>
<feature type="region of interest" description="Disordered" evidence="10">
    <location>
        <begin position="512"/>
        <end position="645"/>
    </location>
</feature>
<feature type="binding site" evidence="7 9">
    <location>
        <position position="127"/>
    </location>
    <ligand>
        <name>ATP</name>
        <dbReference type="ChEBI" id="CHEBI:30616"/>
    </ligand>
</feature>
<dbReference type="Pfam" id="PF00069">
    <property type="entry name" value="Pkinase"/>
    <property type="match status" value="1"/>
</dbReference>
<evidence type="ECO:0000256" key="3">
    <source>
        <dbReference type="ARBA" id="ARBA00022741"/>
    </source>
</evidence>
<keyword evidence="13" id="KW-1185">Reference proteome</keyword>
<evidence type="ECO:0000256" key="4">
    <source>
        <dbReference type="ARBA" id="ARBA00022777"/>
    </source>
</evidence>
<dbReference type="SUPFAM" id="SSF56112">
    <property type="entry name" value="Protein kinase-like (PK-like)"/>
    <property type="match status" value="1"/>
</dbReference>
<feature type="active site" description="Proton acceptor" evidence="6">
    <location>
        <position position="221"/>
    </location>
</feature>
<evidence type="ECO:0000313" key="13">
    <source>
        <dbReference type="Proteomes" id="UP000039865"/>
    </source>
</evidence>
<dbReference type="InParanoid" id="A0A078AQV8"/>
<evidence type="ECO:0000256" key="5">
    <source>
        <dbReference type="ARBA" id="ARBA00022840"/>
    </source>
</evidence>
<feature type="compositionally biased region" description="Basic and acidic residues" evidence="10">
    <location>
        <begin position="452"/>
        <end position="466"/>
    </location>
</feature>
<evidence type="ECO:0000259" key="11">
    <source>
        <dbReference type="PROSITE" id="PS50011"/>
    </source>
</evidence>
<keyword evidence="3 7" id="KW-0547">Nucleotide-binding</keyword>
<evidence type="ECO:0000313" key="12">
    <source>
        <dbReference type="EMBL" id="CDW83622.1"/>
    </source>
</evidence>
<dbReference type="OrthoDB" id="2570713at2759"/>
<evidence type="ECO:0000256" key="1">
    <source>
        <dbReference type="ARBA" id="ARBA00022527"/>
    </source>
</evidence>
<feature type="compositionally biased region" description="Polar residues" evidence="10">
    <location>
        <begin position="536"/>
        <end position="556"/>
    </location>
</feature>
<sequence length="846" mass="96750">MEDKQAKNSELNVTQDSQSPTPPKRNRPRQSNSKMSQQVMDSNQSDQDEQYSDIERIRAKKKDKQIEQKAVQKLGINNLDDLMELFEDDEREKFLDMFRVNKVLGSGGFGVVLSVKDLQCNKNVALKIVYKKDQKAEMLRDEYDILKELQHENVIKIYRLINFQNFLMISMKLTKDNLSDFASRRRKQGQPLTEEECAQIMQGIFKGVAYLHNEKDIIHRDLKPPNIVVHSYNDLGKCKLIDFGIATYNRKESLRKYGNIGTLIYQPPEQMSDIWALGIVTYTILTGKHPFVVSDDATEEVKDKIMKFKEFKFPSTMSDLAKHFISKLCTHEQSHRYSASEALKHPWITRDLNSKPPLTKQEKSNQLGEQLMIEDKLRKVQSVIYFLSVSKLQNAKNQQSAPLIDQRYLFKLRTQDNVLDVSPNKSNKMRQSSLQRRITVPKIDVQKTSSLARKDRLKEKDRENERSSIIAKQGTHGDESSNSSMKDYMEYTKNGQIELLSPDVKEFLRKNRIKAGRDDSKSGRSSKRSNASKNNTQNNFHANSRKSTINENSQLLSVPEKKRKKTFSSSSGQGHHISGDRSASLSPSSPMELRMNVSGNFSDFMSSDDESQKDGSSSSLIKNHKVKHFNYGTNQSKKTIINSSNNNKLPEIEENKSIQAKNQQPKEILQKIKQQRVEVKEGKHSNKFGGGISSGQNTSQTFYDSKTNSLSQNQKRKLSKPPSFQETLESQKTGSLIQMMHEQIKDEEEKRRAFGKSQVKQKSFKPGGQGNNYGVNQHRATSSYGTYQNSNQSDLFAGGVVNIEFLQGNNGKNQNIQNNLIQSQNKNKIPSPQRAQINLFKKMQNQ</sequence>
<dbReference type="AlphaFoldDB" id="A0A078AQV8"/>
<dbReference type="InterPro" id="IPR017441">
    <property type="entry name" value="Protein_kinase_ATP_BS"/>
</dbReference>